<dbReference type="EMBL" id="BMAT01005840">
    <property type="protein sequence ID" value="GFS00535.1"/>
    <property type="molecule type" value="Genomic_DNA"/>
</dbReference>
<feature type="region of interest" description="Disordered" evidence="2">
    <location>
        <begin position="1"/>
        <end position="54"/>
    </location>
</feature>
<dbReference type="AlphaFoldDB" id="A0AAV4HSI3"/>
<sequence length="1100" mass="125361">MSSMFRLFGSRGDQAQENRTNTTKVSNERLRSRLSEASSSCQGPLQRPALVQQQQHNSENMVTLHARLLQEAEKIRKWKIQTELDLKEKERKMTEALLRIETMKKSILELQLQNEETSSKLEEEITNKGEVLKRIDATREMCNLLKSHASSVIERLTRCETEKTELKYTNREQTKQFQELTEKFKNLKIQVTENTKNSKSHADKERLDHVQKEKILTSKLHDSETQIQNLKDAVEKKDKEIETLETMLQTKMQKVECLEQSTDELQKSVSCLSKDLENREAELKDSALRIAKVQDEKGCLEKKIQILEIDFGNLQASKDDLTLKMTENASDLECQLQLAREDAKMAKTDLEEEQEKLSICKQQLDEANNALENLKSAKDALLMEKKDAEISEDMLKFQISNLVAEKDENKEEIHNLNGEISVLNKKLDRESLLRAQVQGEYDALQEKVAALEVIRSENEDQTASLQMDLNDLQTKVESMETILSKKDAEILKLQGQKEILEQTANSEREKMKQLEAEIKESEESLTEKSEVIQRRKESLDLLSKDLEASRAEREKLEQKLTMSDTEIEKLRNTVEDYEHKVQELTGQLDNVTEQQKESGKSLTAQQKKAATTAKHNKELEKEVRSLKSKLEKEGKALQLQSDELLAVQTEMAALREAKSESQASLQSYREEMKNLKLQCETEQKEARIAMEKAKEMQMNAEKEKEKAQALTDCQLAEMMSTLESYKQNNEKLISDKDLKIEELRILIDKQKAEAMKHGEEKFEWSCLNDSLKNQVTSSEREKEKVMEEVTTLLSEKDLLKKQVVLLENQISDLKLQAVHKPQENCTPLLRNASPPAVEVTPQKQGVSHISQPVTPKISTVPKTPSRSILRMVNSERKRRKVAFNASDCRPSSSDESDIMELDTEAAVCKNAGTPLLFTPRKVPVDKGLTEGYTPKPLSRKPRELQIIQSEENVLSMPNRDETLVKGSSLVSVPLNRKPRGSHSAQTKSPQKTVGTDDTGASSKSLLHSYESDIMQPDRPKTPKIRTAPIKRTDDSTVESGKFESLKAANIRKTPAKKKSKFFSESPRNKTPATKPKGSEKDTSKMAWFDLDSVYGFGPED</sequence>
<evidence type="ECO:0000313" key="3">
    <source>
        <dbReference type="EMBL" id="GFS00535.1"/>
    </source>
</evidence>
<comment type="caution">
    <text evidence="3">The sequence shown here is derived from an EMBL/GenBank/DDBJ whole genome shotgun (WGS) entry which is preliminary data.</text>
</comment>
<keyword evidence="4" id="KW-1185">Reference proteome</keyword>
<protein>
    <submittedName>
        <fullName evidence="3">Synaptonemal complex protein 1-like</fullName>
    </submittedName>
</protein>
<feature type="compositionally biased region" description="Polar residues" evidence="2">
    <location>
        <begin position="13"/>
        <end position="25"/>
    </location>
</feature>
<accession>A0AAV4HSI3</accession>
<feature type="region of interest" description="Disordered" evidence="2">
    <location>
        <begin position="924"/>
        <end position="943"/>
    </location>
</feature>
<dbReference type="GO" id="GO:0001673">
    <property type="term" value="C:male germ cell nucleus"/>
    <property type="evidence" value="ECO:0007669"/>
    <property type="project" value="TreeGrafter"/>
</dbReference>
<dbReference type="GO" id="GO:0003690">
    <property type="term" value="F:double-stranded DNA binding"/>
    <property type="evidence" value="ECO:0007669"/>
    <property type="project" value="TreeGrafter"/>
</dbReference>
<organism evidence="3 4">
    <name type="scientific">Elysia marginata</name>
    <dbReference type="NCBI Taxonomy" id="1093978"/>
    <lineage>
        <taxon>Eukaryota</taxon>
        <taxon>Metazoa</taxon>
        <taxon>Spiralia</taxon>
        <taxon>Lophotrochozoa</taxon>
        <taxon>Mollusca</taxon>
        <taxon>Gastropoda</taxon>
        <taxon>Heterobranchia</taxon>
        <taxon>Euthyneura</taxon>
        <taxon>Panpulmonata</taxon>
        <taxon>Sacoglossa</taxon>
        <taxon>Placobranchoidea</taxon>
        <taxon>Plakobranchidae</taxon>
        <taxon>Elysia</taxon>
    </lineage>
</organism>
<dbReference type="GO" id="GO:0000711">
    <property type="term" value="P:meiotic DNA repair synthesis"/>
    <property type="evidence" value="ECO:0007669"/>
    <property type="project" value="TreeGrafter"/>
</dbReference>
<dbReference type="Proteomes" id="UP000762676">
    <property type="component" value="Unassembled WGS sequence"/>
</dbReference>
<proteinExistence type="predicted"/>
<dbReference type="Pfam" id="PF05483">
    <property type="entry name" value="SCP-1"/>
    <property type="match status" value="1"/>
</dbReference>
<dbReference type="GO" id="GO:0051026">
    <property type="term" value="P:chiasma assembly"/>
    <property type="evidence" value="ECO:0007669"/>
    <property type="project" value="TreeGrafter"/>
</dbReference>
<gene>
    <name evidence="3" type="ORF">ElyMa_002816600</name>
</gene>
<dbReference type="GO" id="GO:0051878">
    <property type="term" value="P:lateral element assembly"/>
    <property type="evidence" value="ECO:0007669"/>
    <property type="project" value="TreeGrafter"/>
</dbReference>
<dbReference type="PANTHER" id="PTHR46918">
    <property type="entry name" value="SYNAPTONEMAL COMPLEX PROTEIN 1"/>
    <property type="match status" value="1"/>
</dbReference>
<dbReference type="SUPFAM" id="SSF57997">
    <property type="entry name" value="Tropomyosin"/>
    <property type="match status" value="1"/>
</dbReference>
<dbReference type="InterPro" id="IPR008827">
    <property type="entry name" value="SYCP1"/>
</dbReference>
<dbReference type="GO" id="GO:0000802">
    <property type="term" value="C:transverse filament"/>
    <property type="evidence" value="ECO:0007669"/>
    <property type="project" value="TreeGrafter"/>
</dbReference>
<reference evidence="3 4" key="1">
    <citation type="journal article" date="2021" name="Elife">
        <title>Chloroplast acquisition without the gene transfer in kleptoplastic sea slugs, Plakobranchus ocellatus.</title>
        <authorList>
            <person name="Maeda T."/>
            <person name="Takahashi S."/>
            <person name="Yoshida T."/>
            <person name="Shimamura S."/>
            <person name="Takaki Y."/>
            <person name="Nagai Y."/>
            <person name="Toyoda A."/>
            <person name="Suzuki Y."/>
            <person name="Arimoto A."/>
            <person name="Ishii H."/>
            <person name="Satoh N."/>
            <person name="Nishiyama T."/>
            <person name="Hasebe M."/>
            <person name="Maruyama T."/>
            <person name="Minagawa J."/>
            <person name="Obokata J."/>
            <person name="Shigenobu S."/>
        </authorList>
    </citation>
    <scope>NUCLEOTIDE SEQUENCE [LARGE SCALE GENOMIC DNA]</scope>
</reference>
<dbReference type="PANTHER" id="PTHR46918:SF1">
    <property type="entry name" value="SYNAPTONEMAL COMPLEX PROTEIN 1"/>
    <property type="match status" value="1"/>
</dbReference>
<evidence type="ECO:0000256" key="2">
    <source>
        <dbReference type="SAM" id="MobiDB-lite"/>
    </source>
</evidence>
<feature type="coiled-coil region" evidence="1">
    <location>
        <begin position="86"/>
        <end position="127"/>
    </location>
</feature>
<feature type="compositionally biased region" description="Basic and acidic residues" evidence="2">
    <location>
        <begin position="1030"/>
        <end position="1044"/>
    </location>
</feature>
<feature type="compositionally biased region" description="Polar residues" evidence="2">
    <location>
        <begin position="982"/>
        <end position="1005"/>
    </location>
</feature>
<feature type="compositionally biased region" description="Low complexity" evidence="2">
    <location>
        <begin position="603"/>
        <end position="613"/>
    </location>
</feature>
<evidence type="ECO:0000313" key="4">
    <source>
        <dbReference type="Proteomes" id="UP000762676"/>
    </source>
</evidence>
<feature type="region of interest" description="Disordered" evidence="2">
    <location>
        <begin position="969"/>
        <end position="1084"/>
    </location>
</feature>
<keyword evidence="1" id="KW-0175">Coiled coil</keyword>
<name>A0AAV4HSI3_9GAST</name>
<evidence type="ECO:0000256" key="1">
    <source>
        <dbReference type="SAM" id="Coils"/>
    </source>
</evidence>
<dbReference type="GO" id="GO:0000801">
    <property type="term" value="C:central element"/>
    <property type="evidence" value="ECO:0007669"/>
    <property type="project" value="TreeGrafter"/>
</dbReference>
<feature type="region of interest" description="Disordered" evidence="2">
    <location>
        <begin position="597"/>
        <end position="621"/>
    </location>
</feature>
<dbReference type="Gene3D" id="1.10.287.1490">
    <property type="match status" value="1"/>
</dbReference>